<accession>A0A1H4M0J8</accession>
<dbReference type="Proteomes" id="UP000183561">
    <property type="component" value="Unassembled WGS sequence"/>
</dbReference>
<organism evidence="2 3">
    <name type="scientific">Rhodococcus koreensis</name>
    <dbReference type="NCBI Taxonomy" id="99653"/>
    <lineage>
        <taxon>Bacteria</taxon>
        <taxon>Bacillati</taxon>
        <taxon>Actinomycetota</taxon>
        <taxon>Actinomycetes</taxon>
        <taxon>Mycobacteriales</taxon>
        <taxon>Nocardiaceae</taxon>
        <taxon>Rhodococcus</taxon>
    </lineage>
</organism>
<evidence type="ECO:0000313" key="2">
    <source>
        <dbReference type="EMBL" id="SEB76045.1"/>
    </source>
</evidence>
<sequence length="671" mass="71640">MSGPWEQIPLFALPEATLTISPASTDDVVPDDDDDAVSVEAGVPIAADQADSEAAVAAHPESSEQWDVADAPTPPSSEVDSEEMDSAAVDGGDEPTEIAPAETATSEAATAEPTTAADALDLPASEIEPTATPRTPVWEALPAGDEADGHALIVTAAGTYTPSGRELTGPVDSVEKLDKLIRWAALTPLGAPAQIWVVGQAACELLGWIIDPGSEDDVDDMEALRTRAAQELTAVLQAALTPLLNAGWELRGDPGHVVHLSRSIGNFTSMVDVVIEPYVWTYWNKDFGWHNRVGDMGILGSPTAGTYLPDDDLPAARELGRRLAWCAQHLGVLPGPTPARTGAALVDKIKRERTRSGKGIVVTAPGSVPPLDGPPRGDLEPAVGWTRVPDAQDLDGTGRLVSIDQRAAYLASAGMLEFGYGQPQHLIGDNAAVAAVGEKGAPFGLWRITLPPGQALSLPEKLPLPHPHMLADQPVQTWVTTVSLDGLCSPVADGGIGAELDDLDITEAWVYLQQGRTLDKWAKILREARKAAVDTDDEATKRFLGTCYKGYIGRMVNPDMWTATRMQHHHQPLWRAAIIAHCRWRGRRVAMRIAREHGRWPVRTVTDSWVYLLAGGEEIADPSEALGKMSVEKDVVLTDTLLSAFTSAQDVHEVNLAIKAAFAEDEGEGAL</sequence>
<name>A0A1H4M0J8_9NOCA</name>
<feature type="compositionally biased region" description="Low complexity" evidence="1">
    <location>
        <begin position="47"/>
        <end position="58"/>
    </location>
</feature>
<proteinExistence type="predicted"/>
<evidence type="ECO:0008006" key="4">
    <source>
        <dbReference type="Google" id="ProtNLM"/>
    </source>
</evidence>
<feature type="compositionally biased region" description="Acidic residues" evidence="1">
    <location>
        <begin position="79"/>
        <end position="96"/>
    </location>
</feature>
<feature type="region of interest" description="Disordered" evidence="1">
    <location>
        <begin position="47"/>
        <end position="97"/>
    </location>
</feature>
<dbReference type="AlphaFoldDB" id="A0A1H4M0J8"/>
<dbReference type="RefSeq" id="WP_072950162.1">
    <property type="nucleotide sequence ID" value="NZ_FNSV01000005.1"/>
</dbReference>
<evidence type="ECO:0000313" key="3">
    <source>
        <dbReference type="Proteomes" id="UP000183561"/>
    </source>
</evidence>
<gene>
    <name evidence="2" type="ORF">SAMN04490239_1547</name>
</gene>
<dbReference type="EMBL" id="FNSV01000005">
    <property type="protein sequence ID" value="SEB76045.1"/>
    <property type="molecule type" value="Genomic_DNA"/>
</dbReference>
<protein>
    <recommendedName>
        <fullName evidence="4">Telomere-binding protein</fullName>
    </recommendedName>
</protein>
<keyword evidence="3" id="KW-1185">Reference proteome</keyword>
<evidence type="ECO:0000256" key="1">
    <source>
        <dbReference type="SAM" id="MobiDB-lite"/>
    </source>
</evidence>
<reference evidence="3" key="1">
    <citation type="submission" date="2016-10" db="EMBL/GenBank/DDBJ databases">
        <authorList>
            <person name="Varghese N."/>
            <person name="Submissions S."/>
        </authorList>
    </citation>
    <scope>NUCLEOTIDE SEQUENCE [LARGE SCALE GENOMIC DNA]</scope>
    <source>
        <strain evidence="3">DSM 44498</strain>
    </source>
</reference>
<dbReference type="OrthoDB" id="4480369at2"/>